<evidence type="ECO:0000313" key="2">
    <source>
        <dbReference type="EMBL" id="AGY92781.1"/>
    </source>
</evidence>
<dbReference type="Proteomes" id="UP000017640">
    <property type="component" value="Chromosome"/>
</dbReference>
<dbReference type="STRING" id="1335757.SPICUR_09300"/>
<protein>
    <recommendedName>
        <fullName evidence="1">Mannosyl-glycoprotein endo-beta-N-acetylglucosamidase-like domain-containing protein</fullName>
    </recommendedName>
</protein>
<dbReference type="AlphaFoldDB" id="U5T654"/>
<keyword evidence="3" id="KW-1185">Reference proteome</keyword>
<dbReference type="PANTHER" id="PTHR40572">
    <property type="entry name" value="PROTEIN BAX"/>
    <property type="match status" value="1"/>
</dbReference>
<dbReference type="Pfam" id="PF01832">
    <property type="entry name" value="Glucosaminidase"/>
    <property type="match status" value="1"/>
</dbReference>
<dbReference type="EMBL" id="CP005990">
    <property type="protein sequence ID" value="AGY92781.1"/>
    <property type="molecule type" value="Genomic_DNA"/>
</dbReference>
<accession>U5T654</accession>
<dbReference type="RefSeq" id="WP_023368321.1">
    <property type="nucleotide sequence ID" value="NC_022664.1"/>
</dbReference>
<dbReference type="GO" id="GO:0004040">
    <property type="term" value="F:amidase activity"/>
    <property type="evidence" value="ECO:0007669"/>
    <property type="project" value="InterPro"/>
</dbReference>
<dbReference type="OrthoDB" id="9788155at2"/>
<organism evidence="2 3">
    <name type="scientific">Spiribacter curvatus</name>
    <dbReference type="NCBI Taxonomy" id="1335757"/>
    <lineage>
        <taxon>Bacteria</taxon>
        <taxon>Pseudomonadati</taxon>
        <taxon>Pseudomonadota</taxon>
        <taxon>Gammaproteobacteria</taxon>
        <taxon>Chromatiales</taxon>
        <taxon>Ectothiorhodospiraceae</taxon>
        <taxon>Spiribacter</taxon>
    </lineage>
</organism>
<feature type="domain" description="Mannosyl-glycoprotein endo-beta-N-acetylglucosamidase-like" evidence="1">
    <location>
        <begin position="169"/>
        <end position="293"/>
    </location>
</feature>
<dbReference type="PANTHER" id="PTHR40572:SF1">
    <property type="entry name" value="PROTEIN BAX"/>
    <property type="match status" value="1"/>
</dbReference>
<dbReference type="Gene3D" id="1.10.530.10">
    <property type="match status" value="1"/>
</dbReference>
<dbReference type="eggNOG" id="COG2992">
    <property type="taxonomic scope" value="Bacteria"/>
</dbReference>
<gene>
    <name evidence="2" type="ORF">SPICUR_09300</name>
</gene>
<name>U5T654_9GAMM</name>
<dbReference type="KEGG" id="spiu:SPICUR_09300"/>
<proteinExistence type="predicted"/>
<reference evidence="2 3" key="1">
    <citation type="journal article" date="2013" name="BMC Genomics">
        <title>Genomes of "Spiribacter", a streamlined, successful halophilic bacterium.</title>
        <authorList>
            <person name="Lopez-Perez M."/>
            <person name="Ghai R."/>
            <person name="Leon M.J."/>
            <person name="Rodriguez-Olmos A."/>
            <person name="Copa-Patino J.L."/>
            <person name="Soliveri J."/>
            <person name="Sanchez-Porro C."/>
            <person name="Ventosa A."/>
            <person name="Rodriguez-Valera F."/>
        </authorList>
    </citation>
    <scope>NUCLEOTIDE SEQUENCE [LARGE SCALE GENOMIC DNA]</scope>
    <source>
        <strain evidence="2 3">UAH-SP71</strain>
    </source>
</reference>
<dbReference type="InterPro" id="IPR053195">
    <property type="entry name" value="Bax-like"/>
</dbReference>
<evidence type="ECO:0000259" key="1">
    <source>
        <dbReference type="Pfam" id="PF01832"/>
    </source>
</evidence>
<dbReference type="InterPro" id="IPR002901">
    <property type="entry name" value="MGlyc_endo_b_GlcNAc-like_dom"/>
</dbReference>
<sequence length="313" mass="34541">MATTTDNPPAPAGTLRAVIDALPLTATLTAIVLTWLSWPDVANSDGDVPPLQPVEARSAEALEATFADFGYAWPADQVPPVSVQTFPHDLAETRTPVKKSLFFRTLLPLVLAENARIEAQRESLMKAIDGDLPEARRVAILTRLAGEYGVDTDPLTDATARTLRARVDTVPPALALAQAAKESGWGTSRFAIEGNNLFGEWTWDASQGMTPRERSADADHFVRRFETLRISVRSYLNNLNRHGAYERFRTLRTEARQAGRGMTPAQMAGGLEQYSERGLAYVNEVRAMITTNRLDRVMANARLTELPERIAQR</sequence>
<evidence type="ECO:0000313" key="3">
    <source>
        <dbReference type="Proteomes" id="UP000017640"/>
    </source>
</evidence>
<dbReference type="HOGENOM" id="CLU_061344_0_0_6"/>